<dbReference type="PROSITE" id="PS50293">
    <property type="entry name" value="TPR_REGION"/>
    <property type="match status" value="1"/>
</dbReference>
<dbReference type="Proteomes" id="UP000239430">
    <property type="component" value="Unassembled WGS sequence"/>
</dbReference>
<feature type="compositionally biased region" description="Polar residues" evidence="4">
    <location>
        <begin position="29"/>
        <end position="58"/>
    </location>
</feature>
<dbReference type="GO" id="GO:0008233">
    <property type="term" value="F:peptidase activity"/>
    <property type="evidence" value="ECO:0007669"/>
    <property type="project" value="UniProtKB-KW"/>
</dbReference>
<proteinExistence type="predicted"/>
<evidence type="ECO:0000313" key="9">
    <source>
        <dbReference type="Proteomes" id="UP000239430"/>
    </source>
</evidence>
<dbReference type="EC" id="3.4.-.-" evidence="8"/>
<feature type="signal peptide" evidence="5">
    <location>
        <begin position="1"/>
        <end position="30"/>
    </location>
</feature>
<evidence type="ECO:0000256" key="4">
    <source>
        <dbReference type="SAM" id="MobiDB-lite"/>
    </source>
</evidence>
<gene>
    <name evidence="8" type="primary">bepA</name>
    <name evidence="8" type="ORF">MOST_23340</name>
</gene>
<evidence type="ECO:0000259" key="6">
    <source>
        <dbReference type="Pfam" id="PF03704"/>
    </source>
</evidence>
<feature type="compositionally biased region" description="Acidic residues" evidence="4">
    <location>
        <begin position="81"/>
        <end position="106"/>
    </location>
</feature>
<dbReference type="InterPro" id="IPR051685">
    <property type="entry name" value="Ycf3/AcsC/BcsC/TPR_MFPF"/>
</dbReference>
<organism evidence="8 9">
    <name type="scientific">Neomoorella stamsii</name>
    <dbReference type="NCBI Taxonomy" id="1266720"/>
    <lineage>
        <taxon>Bacteria</taxon>
        <taxon>Bacillati</taxon>
        <taxon>Bacillota</taxon>
        <taxon>Clostridia</taxon>
        <taxon>Neomoorellales</taxon>
        <taxon>Neomoorellaceae</taxon>
        <taxon>Neomoorella</taxon>
    </lineage>
</organism>
<dbReference type="RefSeq" id="WP_054936405.1">
    <property type="nucleotide sequence ID" value="NZ_PVXL01000050.1"/>
</dbReference>
<dbReference type="PROSITE" id="PS50005">
    <property type="entry name" value="TPR"/>
    <property type="match status" value="2"/>
</dbReference>
<keyword evidence="5" id="KW-0732">Signal</keyword>
<evidence type="ECO:0000313" key="8">
    <source>
        <dbReference type="EMBL" id="PRR71766.1"/>
    </source>
</evidence>
<dbReference type="InterPro" id="IPR012854">
    <property type="entry name" value="Cu_amine_oxidase-like_N"/>
</dbReference>
<keyword evidence="8" id="KW-0378">Hydrolase</keyword>
<feature type="domain" description="Bacterial transcriptional activator" evidence="6">
    <location>
        <begin position="137"/>
        <end position="212"/>
    </location>
</feature>
<feature type="compositionally biased region" description="Acidic residues" evidence="4">
    <location>
        <begin position="61"/>
        <end position="74"/>
    </location>
</feature>
<feature type="repeat" description="TPR" evidence="3">
    <location>
        <begin position="218"/>
        <end position="251"/>
    </location>
</feature>
<dbReference type="Pfam" id="PF03704">
    <property type="entry name" value="BTAD"/>
    <property type="match status" value="1"/>
</dbReference>
<feature type="region of interest" description="Disordered" evidence="4">
    <location>
        <begin position="28"/>
        <end position="106"/>
    </location>
</feature>
<dbReference type="InterPro" id="IPR011990">
    <property type="entry name" value="TPR-like_helical_dom_sf"/>
</dbReference>
<keyword evidence="9" id="KW-1185">Reference proteome</keyword>
<feature type="chain" id="PRO_5040956584" evidence="5">
    <location>
        <begin position="31"/>
        <end position="382"/>
    </location>
</feature>
<dbReference type="PANTHER" id="PTHR44943">
    <property type="entry name" value="CELLULOSE SYNTHASE OPERON PROTEIN C"/>
    <property type="match status" value="1"/>
</dbReference>
<dbReference type="SMART" id="SM00028">
    <property type="entry name" value="TPR"/>
    <property type="match status" value="2"/>
</dbReference>
<dbReference type="InterPro" id="IPR036582">
    <property type="entry name" value="Mao_N_sf"/>
</dbReference>
<name>A0A9X7J1P8_9FIRM</name>
<protein>
    <submittedName>
        <fullName evidence="8">Beta-barrel assembly-enhancing protease</fullName>
        <ecNumber evidence="8">3.4.-.-</ecNumber>
    </submittedName>
</protein>
<evidence type="ECO:0000256" key="3">
    <source>
        <dbReference type="PROSITE-ProRule" id="PRU00339"/>
    </source>
</evidence>
<dbReference type="SUPFAM" id="SSF48452">
    <property type="entry name" value="TPR-like"/>
    <property type="match status" value="1"/>
</dbReference>
<feature type="domain" description="Copper amine oxidase-like N-terminal" evidence="7">
    <location>
        <begin position="273"/>
        <end position="380"/>
    </location>
</feature>
<dbReference type="PANTHER" id="PTHR44943:SF8">
    <property type="entry name" value="TPR REPEAT-CONTAINING PROTEIN MJ0263"/>
    <property type="match status" value="1"/>
</dbReference>
<evidence type="ECO:0000259" key="7">
    <source>
        <dbReference type="Pfam" id="PF07833"/>
    </source>
</evidence>
<keyword evidence="2 3" id="KW-0802">TPR repeat</keyword>
<keyword evidence="8" id="KW-0645">Protease</keyword>
<reference evidence="8 9" key="1">
    <citation type="submission" date="2018-03" db="EMBL/GenBank/DDBJ databases">
        <title>Genome sequence of Moorella stamsii DSM 26217.</title>
        <authorList>
            <person name="Poehlein A."/>
            <person name="Daniel R."/>
        </authorList>
    </citation>
    <scope>NUCLEOTIDE SEQUENCE [LARGE SCALE GENOMIC DNA]</scope>
    <source>
        <strain evidence="9">DSM 26217</strain>
    </source>
</reference>
<feature type="repeat" description="TPR" evidence="3">
    <location>
        <begin position="150"/>
        <end position="183"/>
    </location>
</feature>
<accession>A0A9X7J1P8</accession>
<dbReference type="AlphaFoldDB" id="A0A9X7J1P8"/>
<keyword evidence="1" id="KW-0677">Repeat</keyword>
<evidence type="ECO:0000256" key="2">
    <source>
        <dbReference type="ARBA" id="ARBA00022803"/>
    </source>
</evidence>
<dbReference type="Gene3D" id="3.30.457.10">
    <property type="entry name" value="Copper amine oxidase-like, N-terminal domain"/>
    <property type="match status" value="1"/>
</dbReference>
<dbReference type="Pfam" id="PF07833">
    <property type="entry name" value="Cu_amine_oxidN1"/>
    <property type="match status" value="1"/>
</dbReference>
<comment type="caution">
    <text evidence="8">The sequence shown here is derived from an EMBL/GenBank/DDBJ whole genome shotgun (WGS) entry which is preliminary data.</text>
</comment>
<dbReference type="InterPro" id="IPR019734">
    <property type="entry name" value="TPR_rpt"/>
</dbReference>
<dbReference type="SUPFAM" id="SSF55383">
    <property type="entry name" value="Copper amine oxidase, domain N"/>
    <property type="match status" value="1"/>
</dbReference>
<dbReference type="Gene3D" id="1.25.40.10">
    <property type="entry name" value="Tetratricopeptide repeat domain"/>
    <property type="match status" value="1"/>
</dbReference>
<evidence type="ECO:0000256" key="1">
    <source>
        <dbReference type="ARBA" id="ARBA00022737"/>
    </source>
</evidence>
<dbReference type="GO" id="GO:0006508">
    <property type="term" value="P:proteolysis"/>
    <property type="evidence" value="ECO:0007669"/>
    <property type="project" value="UniProtKB-KW"/>
</dbReference>
<sequence length="382" mass="42013">MLNNRLKKVFVVMVLTVFLVAIYSVGGATASTDSQPGSSTIPSGDTATSSNVVNNTGGTEADQDIEEADEDKDEDEKGPKDEDENEDENTDEEEDNKLIDDKDENEDTDLEVDLNEEQNQEAEKTAEKLAEIQEDLAKAMEKLTQDPQNTDAYEDLAKAYATLGQWDKVSEYASQLLALEPENENAGVLLATSMYNLGDEKGALQLLQAMAEREADDDDVYEMLGELLELQGELDEALENYEKAAALNPNDPNIFDQISKTYQNLNKEGVKVFVNGKKPTFDVQPQIKEGRTLVPFRALAESLGAQVSWDGTKRQVTVVRADIQIQLSVDSPEAMVNGTPVTLDVPASIVDGRVMVPLRFIGEGLKARVTWDPSSQMVIVKQ</sequence>
<evidence type="ECO:0000256" key="5">
    <source>
        <dbReference type="SAM" id="SignalP"/>
    </source>
</evidence>
<dbReference type="EMBL" id="PVXL01000050">
    <property type="protein sequence ID" value="PRR71766.1"/>
    <property type="molecule type" value="Genomic_DNA"/>
</dbReference>
<dbReference type="Pfam" id="PF13414">
    <property type="entry name" value="TPR_11"/>
    <property type="match status" value="1"/>
</dbReference>
<dbReference type="InterPro" id="IPR005158">
    <property type="entry name" value="BTAD"/>
</dbReference>